<dbReference type="GeneID" id="36133771"/>
<proteinExistence type="predicted"/>
<dbReference type="HOGENOM" id="CLU_193677_0_0_7"/>
<name>E7ABW1_HELFC</name>
<sequence>MQKVSLVVMLGLLGFILVPLNAENRGVYGEIGFQYSNMTQATKSQVGPQLQKNPFSSTAPVTAVNVNNFLQQSNNNNPKQNRQ</sequence>
<dbReference type="KEGG" id="hfe:HFELIS_08500"/>
<keyword evidence="2" id="KW-1185">Reference proteome</keyword>
<accession>E7ABW1</accession>
<gene>
    <name evidence="1" type="ordered locus">Hfelis_08500</name>
</gene>
<evidence type="ECO:0000313" key="2">
    <source>
        <dbReference type="Proteomes" id="UP000007934"/>
    </source>
</evidence>
<reference evidence="1 2" key="1">
    <citation type="journal article" date="2011" name="Genome Biol. Evol.">
        <title>Comparative whole genome sequence analysis of the carcinogenic bacterial model pathogen Helicobacter felis.</title>
        <authorList>
            <person name="Arnold I.C."/>
            <person name="Zigova Z."/>
            <person name="Holden M."/>
            <person name="Lawley T.D."/>
            <person name="Rad R."/>
            <person name="Dougan G."/>
            <person name="Falkow S."/>
            <person name="Bentley S.D."/>
            <person name="Muller A."/>
        </authorList>
    </citation>
    <scope>NUCLEOTIDE SEQUENCE [LARGE SCALE GENOMIC DNA]</scope>
    <source>
        <strain evidence="2">ATCC 49179 / CCUG 28539 / NCTC 12436 / CS1</strain>
    </source>
</reference>
<dbReference type="EMBL" id="FQ670179">
    <property type="protein sequence ID" value="CBY82934.1"/>
    <property type="molecule type" value="Genomic_DNA"/>
</dbReference>
<dbReference type="OrthoDB" id="9971520at2"/>
<organism evidence="1 2">
    <name type="scientific">Helicobacter felis (strain ATCC 49179 / CCUG 28539 / NCTC 12436 / CS1)</name>
    <dbReference type="NCBI Taxonomy" id="936155"/>
    <lineage>
        <taxon>Bacteria</taxon>
        <taxon>Pseudomonadati</taxon>
        <taxon>Campylobacterota</taxon>
        <taxon>Epsilonproteobacteria</taxon>
        <taxon>Campylobacterales</taxon>
        <taxon>Helicobacteraceae</taxon>
        <taxon>Helicobacter</taxon>
    </lineage>
</organism>
<dbReference type="Proteomes" id="UP000007934">
    <property type="component" value="Chromosome"/>
</dbReference>
<protein>
    <submittedName>
        <fullName evidence="1">Uncharacterized protein</fullName>
    </submittedName>
</protein>
<evidence type="ECO:0000313" key="1">
    <source>
        <dbReference type="EMBL" id="CBY82934.1"/>
    </source>
</evidence>
<dbReference type="RefSeq" id="WP_013469300.1">
    <property type="nucleotide sequence ID" value="NC_014810.2"/>
</dbReference>
<dbReference type="AlphaFoldDB" id="E7ABW1"/>